<dbReference type="Proteomes" id="UP000218430">
    <property type="component" value="Unassembled WGS sequence"/>
</dbReference>
<reference evidence="5" key="1">
    <citation type="submission" date="2017-06" db="EMBL/GenBank/DDBJ databases">
        <title>WGS of SAMN07203007.</title>
        <authorList>
            <person name="Fouts D."/>
            <person name="Sutton G."/>
            <person name="Nguyen K."/>
            <person name="Thamlikitkul V."/>
        </authorList>
    </citation>
    <scope>NUCLEOTIDE SEQUENCE [LARGE SCALE GENOMIC DNA]</scope>
    <source>
        <strain evidence="5">ESBL-W3-2</strain>
    </source>
</reference>
<feature type="signal peptide" evidence="2">
    <location>
        <begin position="1"/>
        <end position="32"/>
    </location>
</feature>
<protein>
    <submittedName>
        <fullName evidence="4">Poly-beta-1,6 N-acetyl-D-glucosamine export porin PgaA</fullName>
    </submittedName>
</protein>
<dbReference type="PROSITE" id="PS50005">
    <property type="entry name" value="TPR"/>
    <property type="match status" value="1"/>
</dbReference>
<name>A0A9Q5U1A3_SHIBO</name>
<dbReference type="EMBL" id="NIYS01000066">
    <property type="protein sequence ID" value="PAY75168.1"/>
    <property type="molecule type" value="Genomic_DNA"/>
</dbReference>
<dbReference type="InterPro" id="IPR019734">
    <property type="entry name" value="TPR_rpt"/>
</dbReference>
<keyword evidence="2" id="KW-0732">Signal</keyword>
<sequence length="806" mass="92106">MYSSSKKRCPKTKLVLNFLTAAFLASSPVANSAVNNAYDALIIEARKGNTQPALTWFEQESVLSNNQIADWLQIALWAGQDKQVMTVYNRYRHQQLPARAYAATAIAYRNTQQWQNSLTLWQKTLALDPQNKDYQRGQILTLADAGHYDTALVKLQQIKSGTPDKANLLAEAYIYKLAGRHQDELRAMTESLPENSSTQYTEEYIQALRNNQLSAAIDDANLTPDIRADIHAELVRLSFMPTRSESERYAIADRALAQYTALDILWQNNPDRIAQYQRIQVDHLGALLTRERYKDVISHYQRLKDTGQSVPPWAQYWVASAYLHDRQPGKAQAMMTQLFYHQAQPDIELSEEERADLFYSHLESENYSGVLMLTDHTITTASPYRRIMGSPVTIPNDKWLQGYSFLSAAAQYGNDLPQAEAITQNMSNNAPGNQGLRIDYASVLQARGLPRAAETELKKAELLEPRNILLEVEQAWNALTLQEWKQAKVLTEDVVARNPEAPAVKRIQRALEVHDMAELRISGSSGLDSEGPDNGKHDVNFTSVVYSPPLNENWRAFAGFGYADGQFSEGKGIVRDWLTGLEWRSRDIWLEAEFAGRYFNGEHKPGARLSGWYDFNDNWRLGTELERISHRVPLRAMKNGITGNSAQAYLRWYQNERRQYSSSWAFTDFSDGNQRHEVFINGSERMWSSSRLIIDFQPTIYYGQNTKKDTPYFNPEKTLDIVPALEASHLLWRKYENSWQQIFSAGAGTSWQKNYGTDLVTQLGYGQRVAWNDVIDAGATVRWGKRPYDGNREHNLYVEFDMTFKF</sequence>
<gene>
    <name evidence="4" type="ORF">CEH00_09060</name>
</gene>
<evidence type="ECO:0000313" key="4">
    <source>
        <dbReference type="EMBL" id="PAY75168.1"/>
    </source>
</evidence>
<dbReference type="GeneID" id="75203615"/>
<dbReference type="Pfam" id="PF21197">
    <property type="entry name" value="PgaA_barrel"/>
    <property type="match status" value="1"/>
</dbReference>
<feature type="domain" description="PgaA membrane beta barrel" evidence="3">
    <location>
        <begin position="513"/>
        <end position="806"/>
    </location>
</feature>
<keyword evidence="1" id="KW-0802">TPR repeat</keyword>
<feature type="chain" id="PRO_5040439025" evidence="2">
    <location>
        <begin position="33"/>
        <end position="806"/>
    </location>
</feature>
<dbReference type="NCBIfam" id="TIGR03939">
    <property type="entry name" value="PGA_TPR_OMP"/>
    <property type="match status" value="1"/>
</dbReference>
<dbReference type="AlphaFoldDB" id="A0A9Q5U1A3"/>
<dbReference type="InterPro" id="IPR023870">
    <property type="entry name" value="PGA_export_porin_PgaA"/>
</dbReference>
<dbReference type="NCBIfam" id="NF007468">
    <property type="entry name" value="PRK10049.1"/>
    <property type="match status" value="1"/>
</dbReference>
<dbReference type="GO" id="GO:1901515">
    <property type="term" value="F:poly-beta-1,6-N-acetyl-D-glucosamine transmembrane transporter activity"/>
    <property type="evidence" value="ECO:0007669"/>
    <property type="project" value="InterPro"/>
</dbReference>
<evidence type="ECO:0000256" key="2">
    <source>
        <dbReference type="SAM" id="SignalP"/>
    </source>
</evidence>
<organism evidence="4 5">
    <name type="scientific">Shigella boydii</name>
    <dbReference type="NCBI Taxonomy" id="621"/>
    <lineage>
        <taxon>Bacteria</taxon>
        <taxon>Pseudomonadati</taxon>
        <taxon>Pseudomonadota</taxon>
        <taxon>Gammaproteobacteria</taxon>
        <taxon>Enterobacterales</taxon>
        <taxon>Enterobacteriaceae</taxon>
        <taxon>Shigella</taxon>
    </lineage>
</organism>
<dbReference type="Gene3D" id="1.25.40.10">
    <property type="entry name" value="Tetratricopeptide repeat domain"/>
    <property type="match status" value="2"/>
</dbReference>
<evidence type="ECO:0000256" key="1">
    <source>
        <dbReference type="PROSITE-ProRule" id="PRU00339"/>
    </source>
</evidence>
<dbReference type="InterPro" id="IPR049003">
    <property type="entry name" value="PgaA_barrel"/>
</dbReference>
<dbReference type="RefSeq" id="WP_020219275.1">
    <property type="nucleotide sequence ID" value="NZ_NIYS01000066.1"/>
</dbReference>
<evidence type="ECO:0000313" key="5">
    <source>
        <dbReference type="Proteomes" id="UP000218430"/>
    </source>
</evidence>
<feature type="repeat" description="TPR" evidence="1">
    <location>
        <begin position="98"/>
        <end position="131"/>
    </location>
</feature>
<dbReference type="InterPro" id="IPR011990">
    <property type="entry name" value="TPR-like_helical_dom_sf"/>
</dbReference>
<dbReference type="GeneID" id="75173231"/>
<evidence type="ECO:0000259" key="3">
    <source>
        <dbReference type="Pfam" id="PF21197"/>
    </source>
</evidence>
<dbReference type="SUPFAM" id="SSF48452">
    <property type="entry name" value="TPR-like"/>
    <property type="match status" value="2"/>
</dbReference>
<proteinExistence type="predicted"/>
<accession>A0A9Q5U1A3</accession>
<comment type="caution">
    <text evidence="4">The sequence shown here is derived from an EMBL/GenBank/DDBJ whole genome shotgun (WGS) entry which is preliminary data.</text>
</comment>